<dbReference type="AlphaFoldDB" id="A0A9D9IZP5"/>
<evidence type="ECO:0000313" key="2">
    <source>
        <dbReference type="Proteomes" id="UP000823772"/>
    </source>
</evidence>
<accession>A0A9D9IZP5</accession>
<organism evidence="1 2">
    <name type="scientific">Candidatus Merdivivens faecigallinarum</name>
    <dbReference type="NCBI Taxonomy" id="2840871"/>
    <lineage>
        <taxon>Bacteria</taxon>
        <taxon>Pseudomonadati</taxon>
        <taxon>Bacteroidota</taxon>
        <taxon>Bacteroidia</taxon>
        <taxon>Bacteroidales</taxon>
        <taxon>Muribaculaceae</taxon>
        <taxon>Muribaculaceae incertae sedis</taxon>
        <taxon>Candidatus Merdivivens</taxon>
    </lineage>
</organism>
<comment type="caution">
    <text evidence="1">The sequence shown here is derived from an EMBL/GenBank/DDBJ whole genome shotgun (WGS) entry which is preliminary data.</text>
</comment>
<name>A0A9D9IZP5_9BACT</name>
<evidence type="ECO:0000313" key="1">
    <source>
        <dbReference type="EMBL" id="MBO8481146.1"/>
    </source>
</evidence>
<sequence>MTVPCSGGIFSVAYEIVNPSENGDVLAHTEADWITDFDYSVFGEVKFLVEENIGKDKRESVIFLEYEYSEGESLEFGVKIVQEAAGDLPPEPDDDPFTIEVYEIGATSAKVKTTPLDMELTYTSQLMTKADFEYQVGDVDNAQQWLRETFEYMAYSYGMTFYDFMRAFLISGVEDYPYTGLLPETEHIVFAVGLDYECNFTTEFYIGANFFTAEFTLTDLSFTMDVVPEARTAFVVTTPSDMTANYVVFPIMQSDCAGLSDEDIIQSIIDAYSMFIEVYVVYGINERNFTGLEPDTDYYALAFGFEPSAFMYTSNLHKEPFTTLNTGDPTKVTFDISADRISAYFADITVKPSDASVFYLYNVIQKSLYESYGGDKDALQRYSDELIDELYQDYVGYGYTWEEIVEQFYVAGETTFTAECLVPETEYYVWAATCDEQGVFLSEPALVPFVTEQHVPSDAYVPGIVDEYFDGYEIAEYNPLYGGYQGMVVVPIVYEPNDSAVDWCVSVFQGDVVAMYGEDDVFLSTLESSQWGQNIVGIPTFALMYDQPYTVTTIAVDEDGNYGEMYHQVYTMTKDGVAPPENVDYYFNQFMPYSGYPEELKRVMPKIMCHKEDKPDCVADTAESLDMGELPPIGKDSSGKIIKADLF</sequence>
<gene>
    <name evidence="1" type="ORF">IAC87_01205</name>
</gene>
<protein>
    <submittedName>
        <fullName evidence="1">Uncharacterized protein</fullName>
    </submittedName>
</protein>
<proteinExistence type="predicted"/>
<dbReference type="Proteomes" id="UP000823772">
    <property type="component" value="Unassembled WGS sequence"/>
</dbReference>
<dbReference type="EMBL" id="JADILY010000020">
    <property type="protein sequence ID" value="MBO8481146.1"/>
    <property type="molecule type" value="Genomic_DNA"/>
</dbReference>
<reference evidence="1" key="1">
    <citation type="submission" date="2020-10" db="EMBL/GenBank/DDBJ databases">
        <authorList>
            <person name="Gilroy R."/>
        </authorList>
    </citation>
    <scope>NUCLEOTIDE SEQUENCE</scope>
    <source>
        <strain evidence="1">B3-2255</strain>
    </source>
</reference>
<reference evidence="1" key="2">
    <citation type="journal article" date="2021" name="PeerJ">
        <title>Extensive microbial diversity within the chicken gut microbiome revealed by metagenomics and culture.</title>
        <authorList>
            <person name="Gilroy R."/>
            <person name="Ravi A."/>
            <person name="Getino M."/>
            <person name="Pursley I."/>
            <person name="Horton D.L."/>
            <person name="Alikhan N.F."/>
            <person name="Baker D."/>
            <person name="Gharbi K."/>
            <person name="Hall N."/>
            <person name="Watson M."/>
            <person name="Adriaenssens E.M."/>
            <person name="Foster-Nyarko E."/>
            <person name="Jarju S."/>
            <person name="Secka A."/>
            <person name="Antonio M."/>
            <person name="Oren A."/>
            <person name="Chaudhuri R.R."/>
            <person name="La Ragione R."/>
            <person name="Hildebrand F."/>
            <person name="Pallen M.J."/>
        </authorList>
    </citation>
    <scope>NUCLEOTIDE SEQUENCE</scope>
    <source>
        <strain evidence="1">B3-2255</strain>
    </source>
</reference>